<reference evidence="4 5" key="1">
    <citation type="journal article" date="2016" name="Nat. Commun.">
        <title>Thousands of microbial genomes shed light on interconnected biogeochemical processes in an aquifer system.</title>
        <authorList>
            <person name="Anantharaman K."/>
            <person name="Brown C.T."/>
            <person name="Hug L.A."/>
            <person name="Sharon I."/>
            <person name="Castelle C.J."/>
            <person name="Probst A.J."/>
            <person name="Thomas B.C."/>
            <person name="Singh A."/>
            <person name="Wilkins M.J."/>
            <person name="Karaoz U."/>
            <person name="Brodie E.L."/>
            <person name="Williams K.H."/>
            <person name="Hubbard S.S."/>
            <person name="Banfield J.F."/>
        </authorList>
    </citation>
    <scope>NUCLEOTIDE SEQUENCE [LARGE SCALE GENOMIC DNA]</scope>
</reference>
<dbReference type="Gene3D" id="3.40.50.2020">
    <property type="match status" value="1"/>
</dbReference>
<feature type="domain" description="Double zinc ribbon" evidence="3">
    <location>
        <begin position="13"/>
        <end position="62"/>
    </location>
</feature>
<dbReference type="CDD" id="cd06223">
    <property type="entry name" value="PRTases_typeI"/>
    <property type="match status" value="1"/>
</dbReference>
<gene>
    <name evidence="4" type="ORF">A2720_02015</name>
</gene>
<dbReference type="Pfam" id="PF00156">
    <property type="entry name" value="Pribosyltran"/>
    <property type="match status" value="1"/>
</dbReference>
<dbReference type="PANTHER" id="PTHR47505">
    <property type="entry name" value="DNA UTILIZATION PROTEIN YHGH"/>
    <property type="match status" value="1"/>
</dbReference>
<dbReference type="InterPro" id="IPR044005">
    <property type="entry name" value="DZR_2"/>
</dbReference>
<dbReference type="InterPro" id="IPR051910">
    <property type="entry name" value="ComF/GntX_DNA_util-trans"/>
</dbReference>
<accession>A0A1F5NX75</accession>
<sequence>MLEKLKKLGREITDLLFPISCLICGKPNVYLCTPCSAKLPRQKQQCLSCQKPSAFGKTHANCLTKNTLDGFITSLPYSHPDIKKLIQVFKFDLVDSLAETLGNIMADEIERQGLQDYFQEFVLLPVPLHPRRLNWRGFNQAELLAQKISQRFSTIIDQSLLRIKNTKPQADLDRESRKTNIAGAFALAKEIAGKKFLLVDDVATTGATLSEIAKLLKSAHASEVWAITVAHG</sequence>
<proteinExistence type="inferred from homology"/>
<comment type="caution">
    <text evidence="4">The sequence shown here is derived from an EMBL/GenBank/DDBJ whole genome shotgun (WGS) entry which is preliminary data.</text>
</comment>
<evidence type="ECO:0000313" key="5">
    <source>
        <dbReference type="Proteomes" id="UP000178892"/>
    </source>
</evidence>
<evidence type="ECO:0008006" key="6">
    <source>
        <dbReference type="Google" id="ProtNLM"/>
    </source>
</evidence>
<protein>
    <recommendedName>
        <fullName evidence="6">Phosphoribosyltransferase domain-containing protein</fullName>
    </recommendedName>
</protein>
<evidence type="ECO:0000259" key="3">
    <source>
        <dbReference type="Pfam" id="PF18912"/>
    </source>
</evidence>
<dbReference type="Pfam" id="PF18912">
    <property type="entry name" value="DZR_2"/>
    <property type="match status" value="1"/>
</dbReference>
<dbReference type="AlphaFoldDB" id="A0A1F5NX75"/>
<dbReference type="InterPro" id="IPR000836">
    <property type="entry name" value="PRTase_dom"/>
</dbReference>
<organism evidence="4 5">
    <name type="scientific">Candidatus Doudnabacteria bacterium RIFCSPHIGHO2_01_FULL_46_24</name>
    <dbReference type="NCBI Taxonomy" id="1817825"/>
    <lineage>
        <taxon>Bacteria</taxon>
        <taxon>Candidatus Doudnaibacteriota</taxon>
    </lineage>
</organism>
<comment type="similarity">
    <text evidence="1">Belongs to the ComF/GntX family.</text>
</comment>
<dbReference type="SUPFAM" id="SSF53271">
    <property type="entry name" value="PRTase-like"/>
    <property type="match status" value="1"/>
</dbReference>
<evidence type="ECO:0000313" key="4">
    <source>
        <dbReference type="EMBL" id="OGE81930.1"/>
    </source>
</evidence>
<dbReference type="EMBL" id="MFEL01000001">
    <property type="protein sequence ID" value="OGE81930.1"/>
    <property type="molecule type" value="Genomic_DNA"/>
</dbReference>
<dbReference type="STRING" id="1817825.A2720_02015"/>
<dbReference type="Proteomes" id="UP000178892">
    <property type="component" value="Unassembled WGS sequence"/>
</dbReference>
<name>A0A1F5NX75_9BACT</name>
<evidence type="ECO:0000259" key="2">
    <source>
        <dbReference type="Pfam" id="PF00156"/>
    </source>
</evidence>
<dbReference type="InterPro" id="IPR029057">
    <property type="entry name" value="PRTase-like"/>
</dbReference>
<evidence type="ECO:0000256" key="1">
    <source>
        <dbReference type="ARBA" id="ARBA00008007"/>
    </source>
</evidence>
<dbReference type="PANTHER" id="PTHR47505:SF1">
    <property type="entry name" value="DNA UTILIZATION PROTEIN YHGH"/>
    <property type="match status" value="1"/>
</dbReference>
<feature type="domain" description="Phosphoribosyltransferase" evidence="2">
    <location>
        <begin position="143"/>
        <end position="230"/>
    </location>
</feature>